<evidence type="ECO:0000256" key="1">
    <source>
        <dbReference type="ARBA" id="ARBA00022723"/>
    </source>
</evidence>
<dbReference type="AlphaFoldDB" id="A0A922MIK9"/>
<gene>
    <name evidence="3" type="ORF">HF086_014766</name>
</gene>
<dbReference type="Proteomes" id="UP000814243">
    <property type="component" value="Unassembled WGS sequence"/>
</dbReference>
<dbReference type="Pfam" id="PF00403">
    <property type="entry name" value="HMA"/>
    <property type="match status" value="1"/>
</dbReference>
<dbReference type="FunFam" id="3.30.70.100:FF:000001">
    <property type="entry name" value="ATPase copper transporting beta"/>
    <property type="match status" value="1"/>
</dbReference>
<comment type="caution">
    <text evidence="3">The sequence shown here is derived from an EMBL/GenBank/DDBJ whole genome shotgun (WGS) entry which is preliminary data.</text>
</comment>
<dbReference type="InterPro" id="IPR036163">
    <property type="entry name" value="HMA_dom_sf"/>
</dbReference>
<evidence type="ECO:0000259" key="2">
    <source>
        <dbReference type="PROSITE" id="PS50846"/>
    </source>
</evidence>
<dbReference type="SUPFAM" id="SSF55008">
    <property type="entry name" value="HMA, heavy metal-associated domain"/>
    <property type="match status" value="1"/>
</dbReference>
<dbReference type="CDD" id="cd00371">
    <property type="entry name" value="HMA"/>
    <property type="match status" value="1"/>
</dbReference>
<proteinExistence type="predicted"/>
<sequence length="166" mass="18321">MTCMSCVRSIEGSVRELPGIAYVKVELSENAGYFRYEPRTITEEAIRSHIEDMGFEVPNDTTEHETRSVSVRLSEGTARIRYVRGTTTARQLADTVYALGFSVTVLAVDGDQYTGQFYTILSPSSPPPISNTPILTKAVTYYTKFNLPPPTPPISPISKKTGKALH</sequence>
<dbReference type="PROSITE" id="PS50846">
    <property type="entry name" value="HMA_2"/>
    <property type="match status" value="1"/>
</dbReference>
<evidence type="ECO:0000313" key="4">
    <source>
        <dbReference type="Proteomes" id="UP000814243"/>
    </source>
</evidence>
<dbReference type="PANTHER" id="PTHR46594:SF4">
    <property type="entry name" value="P-TYPE CATION-TRANSPORTING ATPASE"/>
    <property type="match status" value="1"/>
</dbReference>
<accession>A0A922MIK9</accession>
<organism evidence="3 4">
    <name type="scientific">Spodoptera exigua</name>
    <name type="common">Beet armyworm</name>
    <name type="synonym">Noctua fulgens</name>
    <dbReference type="NCBI Taxonomy" id="7107"/>
    <lineage>
        <taxon>Eukaryota</taxon>
        <taxon>Metazoa</taxon>
        <taxon>Ecdysozoa</taxon>
        <taxon>Arthropoda</taxon>
        <taxon>Hexapoda</taxon>
        <taxon>Insecta</taxon>
        <taxon>Pterygota</taxon>
        <taxon>Neoptera</taxon>
        <taxon>Endopterygota</taxon>
        <taxon>Lepidoptera</taxon>
        <taxon>Glossata</taxon>
        <taxon>Ditrysia</taxon>
        <taxon>Noctuoidea</taxon>
        <taxon>Noctuidae</taxon>
        <taxon>Amphipyrinae</taxon>
        <taxon>Spodoptera</taxon>
    </lineage>
</organism>
<name>A0A922MIK9_SPOEX</name>
<dbReference type="GO" id="GO:0046872">
    <property type="term" value="F:metal ion binding"/>
    <property type="evidence" value="ECO:0007669"/>
    <property type="project" value="UniProtKB-KW"/>
</dbReference>
<protein>
    <recommendedName>
        <fullName evidence="2">HMA domain-containing protein</fullName>
    </recommendedName>
</protein>
<dbReference type="Gene3D" id="3.30.70.100">
    <property type="match status" value="2"/>
</dbReference>
<keyword evidence="1" id="KW-0479">Metal-binding</keyword>
<dbReference type="EMBL" id="JACEFF010000441">
    <property type="protein sequence ID" value="KAH9637602.1"/>
    <property type="molecule type" value="Genomic_DNA"/>
</dbReference>
<evidence type="ECO:0000313" key="3">
    <source>
        <dbReference type="EMBL" id="KAH9637602.1"/>
    </source>
</evidence>
<dbReference type="PANTHER" id="PTHR46594">
    <property type="entry name" value="P-TYPE CATION-TRANSPORTING ATPASE"/>
    <property type="match status" value="1"/>
</dbReference>
<dbReference type="InterPro" id="IPR006121">
    <property type="entry name" value="HMA_dom"/>
</dbReference>
<feature type="domain" description="HMA" evidence="2">
    <location>
        <begin position="1"/>
        <end position="58"/>
    </location>
</feature>
<reference evidence="3" key="1">
    <citation type="journal article" date="2021" name="G3 (Bethesda)">
        <title>Genome and transcriptome analysis of the beet armyworm Spodoptera exigua reveals targets for pest control. .</title>
        <authorList>
            <person name="Simon S."/>
            <person name="Breeschoten T."/>
            <person name="Jansen H.J."/>
            <person name="Dirks R.P."/>
            <person name="Schranz M.E."/>
            <person name="Ros V.I.D."/>
        </authorList>
    </citation>
    <scope>NUCLEOTIDE SEQUENCE</scope>
    <source>
        <strain evidence="3">TB_SE_WUR_2020</strain>
    </source>
</reference>